<feature type="chain" id="PRO_5046417770" evidence="2">
    <location>
        <begin position="25"/>
        <end position="89"/>
    </location>
</feature>
<feature type="compositionally biased region" description="Basic and acidic residues" evidence="1">
    <location>
        <begin position="77"/>
        <end position="89"/>
    </location>
</feature>
<organism evidence="3 4">
    <name type="scientific">Demequina litorisediminis</name>
    <dbReference type="NCBI Taxonomy" id="1849022"/>
    <lineage>
        <taxon>Bacteria</taxon>
        <taxon>Bacillati</taxon>
        <taxon>Actinomycetota</taxon>
        <taxon>Actinomycetes</taxon>
        <taxon>Micrococcales</taxon>
        <taxon>Demequinaceae</taxon>
        <taxon>Demequina</taxon>
    </lineage>
</organism>
<reference evidence="4" key="1">
    <citation type="journal article" date="2019" name="Int. J. Syst. Evol. Microbiol.">
        <title>The Global Catalogue of Microorganisms (GCM) 10K type strain sequencing project: providing services to taxonomists for standard genome sequencing and annotation.</title>
        <authorList>
            <consortium name="The Broad Institute Genomics Platform"/>
            <consortium name="The Broad Institute Genome Sequencing Center for Infectious Disease"/>
            <person name="Wu L."/>
            <person name="Ma J."/>
        </authorList>
    </citation>
    <scope>NUCLEOTIDE SEQUENCE [LARGE SCALE GENOMIC DNA]</scope>
    <source>
        <strain evidence="4">NBRC 112299</strain>
    </source>
</reference>
<keyword evidence="2" id="KW-0732">Signal</keyword>
<evidence type="ECO:0000313" key="4">
    <source>
        <dbReference type="Proteomes" id="UP001157125"/>
    </source>
</evidence>
<dbReference type="RefSeq" id="WP_284327808.1">
    <property type="nucleotide sequence ID" value="NZ_BSUN01000001.1"/>
</dbReference>
<evidence type="ECO:0000256" key="2">
    <source>
        <dbReference type="SAM" id="SignalP"/>
    </source>
</evidence>
<dbReference type="Proteomes" id="UP001157125">
    <property type="component" value="Unassembled WGS sequence"/>
</dbReference>
<evidence type="ECO:0000313" key="3">
    <source>
        <dbReference type="EMBL" id="GMA35184.1"/>
    </source>
</evidence>
<proteinExistence type="predicted"/>
<keyword evidence="4" id="KW-1185">Reference proteome</keyword>
<accession>A0ABQ6IBK5</accession>
<evidence type="ECO:0000256" key="1">
    <source>
        <dbReference type="SAM" id="MobiDB-lite"/>
    </source>
</evidence>
<sequence length="89" mass="8921">MRARLAVGAVVVAALAGGYAVADAADVVPGILTSQPLTSEPAPFRTALPVSAASASPVPVTAVGTEAPLPDASAVQEPREGREGRRPHR</sequence>
<feature type="signal peptide" evidence="2">
    <location>
        <begin position="1"/>
        <end position="24"/>
    </location>
</feature>
<comment type="caution">
    <text evidence="3">The sequence shown here is derived from an EMBL/GenBank/DDBJ whole genome shotgun (WGS) entry which is preliminary data.</text>
</comment>
<name>A0ABQ6IBK5_9MICO</name>
<feature type="region of interest" description="Disordered" evidence="1">
    <location>
        <begin position="55"/>
        <end position="89"/>
    </location>
</feature>
<gene>
    <name evidence="3" type="ORF">GCM10025876_13880</name>
</gene>
<protein>
    <submittedName>
        <fullName evidence="3">Uncharacterized protein</fullName>
    </submittedName>
</protein>
<dbReference type="EMBL" id="BSUN01000001">
    <property type="protein sequence ID" value="GMA35184.1"/>
    <property type="molecule type" value="Genomic_DNA"/>
</dbReference>